<dbReference type="PANTHER" id="PTHR15082">
    <property type="entry name" value="NADH-UBIQUINONE OXIDOREDUCTASE B12 SUBUNIT"/>
    <property type="match status" value="1"/>
</dbReference>
<dbReference type="InterPro" id="IPR012576">
    <property type="entry name" value="NDUFB3"/>
</dbReference>
<comment type="subcellular location">
    <subcellularLocation>
        <location evidence="2">Mitochondrion inner membrane</location>
        <topology evidence="2">Single-pass membrane protein</topology>
        <orientation evidence="2">Matrix side</orientation>
    </subcellularLocation>
</comment>
<evidence type="ECO:0000256" key="4">
    <source>
        <dbReference type="ARBA" id="ARBA00022448"/>
    </source>
</evidence>
<keyword evidence="14" id="KW-1185">Reference proteome</keyword>
<keyword evidence="6 12" id="KW-0812">Transmembrane</keyword>
<evidence type="ECO:0000256" key="1">
    <source>
        <dbReference type="ARBA" id="ARBA00003195"/>
    </source>
</evidence>
<organism evidence="13 14">
    <name type="scientific">Saitozyma podzolica</name>
    <dbReference type="NCBI Taxonomy" id="1890683"/>
    <lineage>
        <taxon>Eukaryota</taxon>
        <taxon>Fungi</taxon>
        <taxon>Dikarya</taxon>
        <taxon>Basidiomycota</taxon>
        <taxon>Agaricomycotina</taxon>
        <taxon>Tremellomycetes</taxon>
        <taxon>Tremellales</taxon>
        <taxon>Trimorphomycetaceae</taxon>
        <taxon>Saitozyma</taxon>
    </lineage>
</organism>
<evidence type="ECO:0000256" key="6">
    <source>
        <dbReference type="ARBA" id="ARBA00022692"/>
    </source>
</evidence>
<dbReference type="GO" id="GO:0032981">
    <property type="term" value="P:mitochondrial respiratory chain complex I assembly"/>
    <property type="evidence" value="ECO:0007669"/>
    <property type="project" value="TreeGrafter"/>
</dbReference>
<evidence type="ECO:0000256" key="10">
    <source>
        <dbReference type="ARBA" id="ARBA00023128"/>
    </source>
</evidence>
<protein>
    <recommendedName>
        <fullName evidence="15">NADH-ubiquinone oxidoreductase B12 subunit</fullName>
    </recommendedName>
</protein>
<keyword evidence="7" id="KW-0999">Mitochondrion inner membrane</keyword>
<reference evidence="13 14" key="1">
    <citation type="submission" date="2018-11" db="EMBL/GenBank/DDBJ databases">
        <title>Genome sequence of Saitozyma podzolica DSM 27192.</title>
        <authorList>
            <person name="Aliyu H."/>
            <person name="Gorte O."/>
            <person name="Ochsenreither K."/>
        </authorList>
    </citation>
    <scope>NUCLEOTIDE SEQUENCE [LARGE SCALE GENOMIC DNA]</scope>
    <source>
        <strain evidence="13 14">DSM 27192</strain>
    </source>
</reference>
<gene>
    <name evidence="13" type="ORF">EHS25_009249</name>
</gene>
<evidence type="ECO:0000256" key="11">
    <source>
        <dbReference type="ARBA" id="ARBA00023136"/>
    </source>
</evidence>
<keyword evidence="4" id="KW-0813">Transport</keyword>
<feature type="transmembrane region" description="Helical" evidence="12">
    <location>
        <begin position="27"/>
        <end position="48"/>
    </location>
</feature>
<keyword evidence="8" id="KW-0249">Electron transport</keyword>
<evidence type="ECO:0000256" key="12">
    <source>
        <dbReference type="SAM" id="Phobius"/>
    </source>
</evidence>
<evidence type="ECO:0000256" key="7">
    <source>
        <dbReference type="ARBA" id="ARBA00022792"/>
    </source>
</evidence>
<evidence type="ECO:0008006" key="15">
    <source>
        <dbReference type="Google" id="ProtNLM"/>
    </source>
</evidence>
<keyword evidence="11 12" id="KW-0472">Membrane</keyword>
<dbReference type="Proteomes" id="UP000279259">
    <property type="component" value="Unassembled WGS sequence"/>
</dbReference>
<dbReference type="EMBL" id="RSCD01000007">
    <property type="protein sequence ID" value="RSH91879.1"/>
    <property type="molecule type" value="Genomic_DNA"/>
</dbReference>
<dbReference type="AlphaFoldDB" id="A0A427YLF0"/>
<name>A0A427YLF0_9TREE</name>
<dbReference type="Pfam" id="PF08122">
    <property type="entry name" value="NDUF_B12"/>
    <property type="match status" value="1"/>
</dbReference>
<dbReference type="OrthoDB" id="521512at2759"/>
<evidence type="ECO:0000256" key="5">
    <source>
        <dbReference type="ARBA" id="ARBA00022660"/>
    </source>
</evidence>
<comment type="similarity">
    <text evidence="3">Belongs to the complex I NDUFB3 subunit family.</text>
</comment>
<dbReference type="PANTHER" id="PTHR15082:SF2">
    <property type="entry name" value="NADH DEHYDROGENASE [UBIQUINONE] 1 BETA SUBCOMPLEX SUBUNIT 3"/>
    <property type="match status" value="1"/>
</dbReference>
<dbReference type="STRING" id="1890683.A0A427YLF0"/>
<proteinExistence type="inferred from homology"/>
<dbReference type="GO" id="GO:0022900">
    <property type="term" value="P:electron transport chain"/>
    <property type="evidence" value="ECO:0007669"/>
    <property type="project" value="InterPro"/>
</dbReference>
<evidence type="ECO:0000256" key="9">
    <source>
        <dbReference type="ARBA" id="ARBA00022989"/>
    </source>
</evidence>
<keyword evidence="10" id="KW-0496">Mitochondrion</keyword>
<evidence type="ECO:0000313" key="14">
    <source>
        <dbReference type="Proteomes" id="UP000279259"/>
    </source>
</evidence>
<accession>A0A427YLF0</accession>
<keyword evidence="5" id="KW-0679">Respiratory chain</keyword>
<evidence type="ECO:0000313" key="13">
    <source>
        <dbReference type="EMBL" id="RSH91879.1"/>
    </source>
</evidence>
<evidence type="ECO:0000256" key="8">
    <source>
        <dbReference type="ARBA" id="ARBA00022982"/>
    </source>
</evidence>
<dbReference type="GO" id="GO:0005743">
    <property type="term" value="C:mitochondrial inner membrane"/>
    <property type="evidence" value="ECO:0007669"/>
    <property type="project" value="UniProtKB-SubCell"/>
</dbReference>
<comment type="function">
    <text evidence="1">Accessory subunit of the mitochondrial membrane respiratory chain NADH dehydrogenase (Complex I), that is believed not to be involved in catalysis. Complex I functions in the transfer of electrons from NADH to the respiratory chain. The immediate electron acceptor for the enzyme is believed to be ubiquinone.</text>
</comment>
<evidence type="ECO:0000256" key="3">
    <source>
        <dbReference type="ARBA" id="ARBA00005667"/>
    </source>
</evidence>
<evidence type="ECO:0000256" key="2">
    <source>
        <dbReference type="ARBA" id="ARBA00004298"/>
    </source>
</evidence>
<sequence length="65" mass="7404">MPGPLYRDPWAAREAWRKSPIFSNRAMFRNMFPGFGIAVVAFTAYVIYDDYIAPKPAHGHGEAHH</sequence>
<keyword evidence="9 12" id="KW-1133">Transmembrane helix</keyword>
<comment type="caution">
    <text evidence="13">The sequence shown here is derived from an EMBL/GenBank/DDBJ whole genome shotgun (WGS) entry which is preliminary data.</text>
</comment>